<sequence length="319" mass="34402">MRKEPKASIIFQFKTMIALKLAVVALLAVHAQSISLRQDEACTNQGGSCVNWQYYVCHGGVETGLCNGDSNIRCCLPCDDQCQADEDEWSQGDAACTAEGGECKLDSNYCDGVYEGGLCGGPAERSCCKAPNGDCPAIVSRAEWGARAPGSTTYMGNGVQYLFIHHSAGASCSTKSECIAEVKGIQNYHMDSNGWSEVGYSFLIGGDGNVYEGRGWNKVGAQTYGFNSVGYGIDFIGTFTSTNPTQAAQDAFKQLAECAAAGGYVIGDYELKGHRQTGSTECPGNTFYETIKSYPHWTNGNIGKDMTMDEETRRKYMEL</sequence>
<dbReference type="GO" id="GO:0009253">
    <property type="term" value="P:peptidoglycan catabolic process"/>
    <property type="evidence" value="ECO:0007669"/>
    <property type="project" value="InterPro"/>
</dbReference>
<feature type="domain" description="N-acetylmuramoyl-L-alanine amidase" evidence="5">
    <location>
        <begin position="147"/>
        <end position="284"/>
    </location>
</feature>
<protein>
    <recommendedName>
        <fullName evidence="9">Peptidoglycan recognition protein family domain-containing protein</fullName>
    </recommendedName>
</protein>
<dbReference type="CDD" id="cd06583">
    <property type="entry name" value="PGRP"/>
    <property type="match status" value="1"/>
</dbReference>
<organism evidence="7 8">
    <name type="scientific">Tigriopus californicus</name>
    <name type="common">Marine copepod</name>
    <dbReference type="NCBI Taxonomy" id="6832"/>
    <lineage>
        <taxon>Eukaryota</taxon>
        <taxon>Metazoa</taxon>
        <taxon>Ecdysozoa</taxon>
        <taxon>Arthropoda</taxon>
        <taxon>Crustacea</taxon>
        <taxon>Multicrustacea</taxon>
        <taxon>Hexanauplia</taxon>
        <taxon>Copepoda</taxon>
        <taxon>Harpacticoida</taxon>
        <taxon>Harpacticidae</taxon>
        <taxon>Tigriopus</taxon>
    </lineage>
</organism>
<evidence type="ECO:0000256" key="3">
    <source>
        <dbReference type="ARBA" id="ARBA00022859"/>
    </source>
</evidence>
<comment type="similarity">
    <text evidence="1">Belongs to the N-acetylmuramoyl-L-alanine amidase 2 family.</text>
</comment>
<dbReference type="OMA" id="CDATCVA"/>
<keyword evidence="4" id="KW-0732">Signal</keyword>
<feature type="domain" description="Peptidoglycan recognition protein family" evidence="6">
    <location>
        <begin position="136"/>
        <end position="278"/>
    </location>
</feature>
<accession>A0A553NSK1</accession>
<dbReference type="PANTHER" id="PTHR11022:SF41">
    <property type="entry name" value="PEPTIDOGLYCAN-RECOGNITION PROTEIN LC-RELATED"/>
    <property type="match status" value="1"/>
</dbReference>
<keyword evidence="8" id="KW-1185">Reference proteome</keyword>
<dbReference type="SMART" id="SM00701">
    <property type="entry name" value="PGRP"/>
    <property type="match status" value="1"/>
</dbReference>
<dbReference type="InterPro" id="IPR015510">
    <property type="entry name" value="PGRP"/>
</dbReference>
<name>A0A553NSK1_TIGCA</name>
<dbReference type="Pfam" id="PF01510">
    <property type="entry name" value="Amidase_2"/>
    <property type="match status" value="1"/>
</dbReference>
<dbReference type="PANTHER" id="PTHR11022">
    <property type="entry name" value="PEPTIDOGLYCAN RECOGNITION PROTEIN"/>
    <property type="match status" value="1"/>
</dbReference>
<comment type="caution">
    <text evidence="7">The sequence shown here is derived from an EMBL/GenBank/DDBJ whole genome shotgun (WGS) entry which is preliminary data.</text>
</comment>
<dbReference type="EMBL" id="VCGU01000010">
    <property type="protein sequence ID" value="TRY68413.1"/>
    <property type="molecule type" value="Genomic_DNA"/>
</dbReference>
<evidence type="ECO:0000256" key="1">
    <source>
        <dbReference type="ARBA" id="ARBA00007553"/>
    </source>
</evidence>
<dbReference type="GO" id="GO:0045087">
    <property type="term" value="P:innate immune response"/>
    <property type="evidence" value="ECO:0007669"/>
    <property type="project" value="UniProtKB-KW"/>
</dbReference>
<dbReference type="InterPro" id="IPR002502">
    <property type="entry name" value="Amidase_domain"/>
</dbReference>
<gene>
    <name evidence="7" type="ORF">TCAL_04450</name>
</gene>
<feature type="signal peptide" evidence="4">
    <location>
        <begin position="1"/>
        <end position="31"/>
    </location>
</feature>
<evidence type="ECO:0008006" key="9">
    <source>
        <dbReference type="Google" id="ProtNLM"/>
    </source>
</evidence>
<keyword evidence="3" id="KW-0391">Immunity</keyword>
<dbReference type="FunFam" id="3.40.80.10:FF:000001">
    <property type="entry name" value="Peptidoglycan recognition protein 1"/>
    <property type="match status" value="1"/>
</dbReference>
<dbReference type="SUPFAM" id="SSF55846">
    <property type="entry name" value="N-acetylmuramoyl-L-alanine amidase-like"/>
    <property type="match status" value="1"/>
</dbReference>
<evidence type="ECO:0000313" key="7">
    <source>
        <dbReference type="EMBL" id="TRY68413.1"/>
    </source>
</evidence>
<dbReference type="GO" id="GO:0008745">
    <property type="term" value="F:N-acetylmuramoyl-L-alanine amidase activity"/>
    <property type="evidence" value="ECO:0007669"/>
    <property type="project" value="InterPro"/>
</dbReference>
<evidence type="ECO:0000256" key="2">
    <source>
        <dbReference type="ARBA" id="ARBA00022588"/>
    </source>
</evidence>
<dbReference type="Gene3D" id="3.40.80.10">
    <property type="entry name" value="Peptidoglycan recognition protein-like"/>
    <property type="match status" value="1"/>
</dbReference>
<evidence type="ECO:0000256" key="4">
    <source>
        <dbReference type="SAM" id="SignalP"/>
    </source>
</evidence>
<dbReference type="InterPro" id="IPR036505">
    <property type="entry name" value="Amidase/PGRP_sf"/>
</dbReference>
<dbReference type="STRING" id="6832.A0A553NSK1"/>
<reference evidence="7 8" key="1">
    <citation type="journal article" date="2018" name="Nat. Ecol. Evol.">
        <title>Genomic signatures of mitonuclear coevolution across populations of Tigriopus californicus.</title>
        <authorList>
            <person name="Barreto F.S."/>
            <person name="Watson E.T."/>
            <person name="Lima T.G."/>
            <person name="Willett C.S."/>
            <person name="Edmands S."/>
            <person name="Li W."/>
            <person name="Burton R.S."/>
        </authorList>
    </citation>
    <scope>NUCLEOTIDE SEQUENCE [LARGE SCALE GENOMIC DNA]</scope>
    <source>
        <strain evidence="7 8">San Diego</strain>
    </source>
</reference>
<dbReference type="InterPro" id="IPR006619">
    <property type="entry name" value="PGRP_domain_met/bac"/>
</dbReference>
<dbReference type="Proteomes" id="UP000318571">
    <property type="component" value="Chromosome 1"/>
</dbReference>
<evidence type="ECO:0000259" key="5">
    <source>
        <dbReference type="SMART" id="SM00644"/>
    </source>
</evidence>
<dbReference type="OrthoDB" id="10001926at2759"/>
<proteinExistence type="inferred from homology"/>
<evidence type="ECO:0000313" key="8">
    <source>
        <dbReference type="Proteomes" id="UP000318571"/>
    </source>
</evidence>
<evidence type="ECO:0000259" key="6">
    <source>
        <dbReference type="SMART" id="SM00701"/>
    </source>
</evidence>
<dbReference type="AlphaFoldDB" id="A0A553NSK1"/>
<dbReference type="SMART" id="SM00644">
    <property type="entry name" value="Ami_2"/>
    <property type="match status" value="1"/>
</dbReference>
<feature type="chain" id="PRO_5022158100" description="Peptidoglycan recognition protein family domain-containing protein" evidence="4">
    <location>
        <begin position="32"/>
        <end position="319"/>
    </location>
</feature>
<dbReference type="GO" id="GO:0008270">
    <property type="term" value="F:zinc ion binding"/>
    <property type="evidence" value="ECO:0007669"/>
    <property type="project" value="InterPro"/>
</dbReference>
<keyword evidence="2" id="KW-0399">Innate immunity</keyword>